<accession>A0A2Z2GLJ4</accession>
<feature type="region of interest" description="Disordered" evidence="1">
    <location>
        <begin position="1"/>
        <end position="23"/>
    </location>
</feature>
<dbReference type="InterPro" id="IPR008964">
    <property type="entry name" value="Invasin/intimin_cell_adhesion"/>
</dbReference>
<feature type="compositionally biased region" description="Polar residues" evidence="1">
    <location>
        <begin position="12"/>
        <end position="23"/>
    </location>
</feature>
<dbReference type="SUPFAM" id="SSF49373">
    <property type="entry name" value="Invasin/intimin cell-adhesion fragments"/>
    <property type="match status" value="1"/>
</dbReference>
<name>A0A2Z2GLJ4_9CAUD</name>
<dbReference type="EMBL" id="KY888143">
    <property type="protein sequence ID" value="ARQ94818.1"/>
    <property type="molecule type" value="Genomic_DNA"/>
</dbReference>
<evidence type="ECO:0000313" key="3">
    <source>
        <dbReference type="EMBL" id="ARQ94818.1"/>
    </source>
</evidence>
<organism evidence="3 4">
    <name type="scientific">Lactococcus phage PLgW-1</name>
    <dbReference type="NCBI Taxonomy" id="1983536"/>
    <lineage>
        <taxon>Viruses</taxon>
        <taxon>Duplodnaviria</taxon>
        <taxon>Heunggongvirae</taxon>
        <taxon>Uroviricota</taxon>
        <taxon>Caudoviricetes</taxon>
        <taxon>Uwajimavirus</taxon>
        <taxon>Uwajimavirus PLgW1</taxon>
    </lineage>
</organism>
<gene>
    <name evidence="3" type="ORF">PLgW1_7</name>
</gene>
<reference evidence="3" key="1">
    <citation type="submission" date="2017-04" db="EMBL/GenBank/DDBJ databases">
        <title>Genome sequence and comparative analysis of three virulent Lactococcus garvieae phages, novel phages with genome architecture linking the 936 group phages of Lactococcus lactis.</title>
        <authorList>
            <person name="Hoai T.D."/>
            <person name="Nishiki I."/>
            <person name="Yoshida T."/>
            <person name="Nakai T."/>
        </authorList>
    </citation>
    <scope>NUCLEOTIDE SEQUENCE [LARGE SCALE GENOMIC DNA]</scope>
</reference>
<evidence type="ECO:0000256" key="1">
    <source>
        <dbReference type="SAM" id="MobiDB-lite"/>
    </source>
</evidence>
<protein>
    <submittedName>
        <fullName evidence="3">Minor capsid protein</fullName>
    </submittedName>
</protein>
<evidence type="ECO:0000259" key="2">
    <source>
        <dbReference type="SMART" id="SM00635"/>
    </source>
</evidence>
<sequence length="95" mass="9751">MQLSLYPKDPVNPTSITLNQKTATGQVGATKQLTASVEPSDADDKTVNWKSSADEVAKVDDTGLVTLVTAGHATITATTTNGLEATCAVTVSEAS</sequence>
<dbReference type="Proteomes" id="UP000251251">
    <property type="component" value="Segment"/>
</dbReference>
<evidence type="ECO:0000313" key="4">
    <source>
        <dbReference type="Proteomes" id="UP000251251"/>
    </source>
</evidence>
<keyword evidence="4" id="KW-1185">Reference proteome</keyword>
<dbReference type="Gene3D" id="2.60.40.1080">
    <property type="match status" value="1"/>
</dbReference>
<feature type="domain" description="BIG2" evidence="2">
    <location>
        <begin position="12"/>
        <end position="89"/>
    </location>
</feature>
<proteinExistence type="predicted"/>
<dbReference type="Pfam" id="PF02368">
    <property type="entry name" value="Big_2"/>
    <property type="match status" value="1"/>
</dbReference>
<dbReference type="SMART" id="SM00635">
    <property type="entry name" value="BID_2"/>
    <property type="match status" value="1"/>
</dbReference>
<dbReference type="InterPro" id="IPR003343">
    <property type="entry name" value="Big_2"/>
</dbReference>